<name>A0A9W9DXN4_9AGAR</name>
<dbReference type="Proteomes" id="UP001150266">
    <property type="component" value="Unassembled WGS sequence"/>
</dbReference>
<reference evidence="1" key="1">
    <citation type="submission" date="2022-08" db="EMBL/GenBank/DDBJ databases">
        <title>A Global Phylogenomic Analysis of the Shiitake Genus Lentinula.</title>
        <authorList>
            <consortium name="DOE Joint Genome Institute"/>
            <person name="Sierra-Patev S."/>
            <person name="Min B."/>
            <person name="Naranjo-Ortiz M."/>
            <person name="Looney B."/>
            <person name="Konkel Z."/>
            <person name="Slot J.C."/>
            <person name="Sakamoto Y."/>
            <person name="Steenwyk J.L."/>
            <person name="Rokas A."/>
            <person name="Carro J."/>
            <person name="Camarero S."/>
            <person name="Ferreira P."/>
            <person name="Molpeceres G."/>
            <person name="Ruiz-Duenas F.J."/>
            <person name="Serrano A."/>
            <person name="Henrissat B."/>
            <person name="Drula E."/>
            <person name="Hughes K.W."/>
            <person name="Mata J.L."/>
            <person name="Ishikawa N.K."/>
            <person name="Vargas-Isla R."/>
            <person name="Ushijima S."/>
            <person name="Smith C.A."/>
            <person name="Ahrendt S."/>
            <person name="Andreopoulos W."/>
            <person name="He G."/>
            <person name="Labutti K."/>
            <person name="Lipzen A."/>
            <person name="Ng V."/>
            <person name="Riley R."/>
            <person name="Sandor L."/>
            <person name="Barry K."/>
            <person name="Martinez A.T."/>
            <person name="Xiao Y."/>
            <person name="Gibbons J.G."/>
            <person name="Terashima K."/>
            <person name="Grigoriev I.V."/>
            <person name="Hibbett D.S."/>
        </authorList>
    </citation>
    <scope>NUCLEOTIDE SEQUENCE</scope>
    <source>
        <strain evidence="1">JLM2183</strain>
    </source>
</reference>
<comment type="caution">
    <text evidence="1">The sequence shown here is derived from an EMBL/GenBank/DDBJ whole genome shotgun (WGS) entry which is preliminary data.</text>
</comment>
<dbReference type="AlphaFoldDB" id="A0A9W9DXN4"/>
<accession>A0A9W9DXN4</accession>
<keyword evidence="2" id="KW-1185">Reference proteome</keyword>
<dbReference type="EMBL" id="JAOTPV010000001">
    <property type="protein sequence ID" value="KAJ4489925.1"/>
    <property type="molecule type" value="Genomic_DNA"/>
</dbReference>
<proteinExistence type="predicted"/>
<organism evidence="1 2">
    <name type="scientific">Lentinula aciculospora</name>
    <dbReference type="NCBI Taxonomy" id="153920"/>
    <lineage>
        <taxon>Eukaryota</taxon>
        <taxon>Fungi</taxon>
        <taxon>Dikarya</taxon>
        <taxon>Basidiomycota</taxon>
        <taxon>Agaricomycotina</taxon>
        <taxon>Agaricomycetes</taxon>
        <taxon>Agaricomycetidae</taxon>
        <taxon>Agaricales</taxon>
        <taxon>Marasmiineae</taxon>
        <taxon>Omphalotaceae</taxon>
        <taxon>Lentinula</taxon>
    </lineage>
</organism>
<gene>
    <name evidence="1" type="ORF">J3R30DRAFT_3417354</name>
</gene>
<evidence type="ECO:0000313" key="1">
    <source>
        <dbReference type="EMBL" id="KAJ4489925.1"/>
    </source>
</evidence>
<protein>
    <submittedName>
        <fullName evidence="1">Uncharacterized protein</fullName>
    </submittedName>
</protein>
<sequence>MTIFPRVVGVHICISDVWKLFRTANNLFDKSITLFTLKNHRKKNTIKRKAHQISESKPSTSTSFSCFRLLLRVREVVALGLKVSPDILSLALSFNLAFAIDVAFSFPSASLFFVPFSFTFVDVSPEALNRVVARLGRALVRGLGEGEGEGCLWRRSSSSSSSNCSSCSIISSPTTSSSSEAFLDQFAATALGPLPRFCVTLGFGFDLDLGFGEGETSRSGSCTCSNPRLDLLLPPALFFRIGLTGTAEGPASLSLCDARVRFPAFFIGEVMM</sequence>
<evidence type="ECO:0000313" key="2">
    <source>
        <dbReference type="Proteomes" id="UP001150266"/>
    </source>
</evidence>